<accession>A0A6J7X7H2</accession>
<protein>
    <submittedName>
        <fullName evidence="1">Uncharacterized protein</fullName>
    </submittedName>
</protein>
<gene>
    <name evidence="1" type="ORF">UFOVP745_27</name>
</gene>
<sequence length="56" mass="6557">MNQYLTESSTGENYIKDGFRRDDPRIDKILKENRNAAKERRKLKLSLMKIGTTALQ</sequence>
<evidence type="ECO:0000313" key="1">
    <source>
        <dbReference type="EMBL" id="CAB5225512.1"/>
    </source>
</evidence>
<organism evidence="1">
    <name type="scientific">uncultured Caudovirales phage</name>
    <dbReference type="NCBI Taxonomy" id="2100421"/>
    <lineage>
        <taxon>Viruses</taxon>
        <taxon>Duplodnaviria</taxon>
        <taxon>Heunggongvirae</taxon>
        <taxon>Uroviricota</taxon>
        <taxon>Caudoviricetes</taxon>
        <taxon>Peduoviridae</taxon>
        <taxon>Maltschvirus</taxon>
        <taxon>Maltschvirus maltsch</taxon>
    </lineage>
</organism>
<dbReference type="EMBL" id="LR798348">
    <property type="protein sequence ID" value="CAB5225512.1"/>
    <property type="molecule type" value="Genomic_DNA"/>
</dbReference>
<name>A0A6J7X7H2_9CAUD</name>
<proteinExistence type="predicted"/>
<reference evidence="1" key="1">
    <citation type="submission" date="2020-05" db="EMBL/GenBank/DDBJ databases">
        <authorList>
            <person name="Chiriac C."/>
            <person name="Salcher M."/>
            <person name="Ghai R."/>
            <person name="Kavagutti S V."/>
        </authorList>
    </citation>
    <scope>NUCLEOTIDE SEQUENCE</scope>
</reference>